<dbReference type="GO" id="GO:0016226">
    <property type="term" value="P:iron-sulfur cluster assembly"/>
    <property type="evidence" value="ECO:0007669"/>
    <property type="project" value="InterPro"/>
</dbReference>
<dbReference type="EMBL" id="JANDBC010000001">
    <property type="protein sequence ID" value="MCP9291529.1"/>
    <property type="molecule type" value="Genomic_DNA"/>
</dbReference>
<dbReference type="PROSITE" id="PS01152">
    <property type="entry name" value="HESB"/>
    <property type="match status" value="1"/>
</dbReference>
<dbReference type="RefSeq" id="WP_255134395.1">
    <property type="nucleotide sequence ID" value="NZ_JANDBC010000001.1"/>
</dbReference>
<dbReference type="InterPro" id="IPR035903">
    <property type="entry name" value="HesB-like_dom_sf"/>
</dbReference>
<accession>A0A9X2L3E1</accession>
<dbReference type="AlphaFoldDB" id="A0A9X2L3E1"/>
<dbReference type="GO" id="GO:0005506">
    <property type="term" value="F:iron ion binding"/>
    <property type="evidence" value="ECO:0007669"/>
    <property type="project" value="TreeGrafter"/>
</dbReference>
<feature type="region of interest" description="Disordered" evidence="1">
    <location>
        <begin position="1"/>
        <end position="34"/>
    </location>
</feature>
<dbReference type="GO" id="GO:0051537">
    <property type="term" value="F:2 iron, 2 sulfur cluster binding"/>
    <property type="evidence" value="ECO:0007669"/>
    <property type="project" value="UniProtKB-ARBA"/>
</dbReference>
<feature type="domain" description="Core" evidence="2">
    <location>
        <begin position="47"/>
        <end position="145"/>
    </location>
</feature>
<dbReference type="InterPro" id="IPR017870">
    <property type="entry name" value="FeS_cluster_insertion_CS"/>
</dbReference>
<comment type="caution">
    <text evidence="3">The sequence shown here is derived from an EMBL/GenBank/DDBJ whole genome shotgun (WGS) entry which is preliminary data.</text>
</comment>
<dbReference type="NCBIfam" id="TIGR00049">
    <property type="entry name" value="iron-sulfur cluster assembly accessory protein"/>
    <property type="match status" value="1"/>
</dbReference>
<gene>
    <name evidence="3" type="ORF">NM125_08040</name>
</gene>
<protein>
    <submittedName>
        <fullName evidence="3">Iron-sulfur cluster assembly accessory protein</fullName>
    </submittedName>
</protein>
<proteinExistence type="predicted"/>
<reference evidence="3" key="1">
    <citation type="submission" date="2022-06" db="EMBL/GenBank/DDBJ databases">
        <title>Gracilimonas sp. CAU 1638 isolated from sea sediment.</title>
        <authorList>
            <person name="Kim W."/>
        </authorList>
    </citation>
    <scope>NUCLEOTIDE SEQUENCE</scope>
    <source>
        <strain evidence="3">CAU 1638</strain>
    </source>
</reference>
<organism evidence="3 4">
    <name type="scientific">Gracilimonas sediminicola</name>
    <dbReference type="NCBI Taxonomy" id="2952158"/>
    <lineage>
        <taxon>Bacteria</taxon>
        <taxon>Pseudomonadati</taxon>
        <taxon>Balneolota</taxon>
        <taxon>Balneolia</taxon>
        <taxon>Balneolales</taxon>
        <taxon>Balneolaceae</taxon>
        <taxon>Gracilimonas</taxon>
    </lineage>
</organism>
<dbReference type="Pfam" id="PF01521">
    <property type="entry name" value="Fe-S_biosyn"/>
    <property type="match status" value="1"/>
</dbReference>
<evidence type="ECO:0000259" key="2">
    <source>
        <dbReference type="Pfam" id="PF01521"/>
    </source>
</evidence>
<keyword evidence="4" id="KW-1185">Reference proteome</keyword>
<dbReference type="InterPro" id="IPR000361">
    <property type="entry name" value="ATAP_core_dom"/>
</dbReference>
<dbReference type="SUPFAM" id="SSF89360">
    <property type="entry name" value="HesB-like domain"/>
    <property type="match status" value="1"/>
</dbReference>
<evidence type="ECO:0000256" key="1">
    <source>
        <dbReference type="SAM" id="MobiDB-lite"/>
    </source>
</evidence>
<evidence type="ECO:0000313" key="4">
    <source>
        <dbReference type="Proteomes" id="UP001139125"/>
    </source>
</evidence>
<dbReference type="Proteomes" id="UP001139125">
    <property type="component" value="Unassembled WGS sequence"/>
</dbReference>
<evidence type="ECO:0000313" key="3">
    <source>
        <dbReference type="EMBL" id="MCP9291529.1"/>
    </source>
</evidence>
<dbReference type="PANTHER" id="PTHR43011">
    <property type="entry name" value="IRON-SULFUR CLUSTER ASSEMBLY 2 HOMOLOG, MITOCHONDRIAL"/>
    <property type="match status" value="1"/>
</dbReference>
<dbReference type="InterPro" id="IPR016092">
    <property type="entry name" value="ATAP"/>
</dbReference>
<dbReference type="GO" id="GO:0051539">
    <property type="term" value="F:4 iron, 4 sulfur cluster binding"/>
    <property type="evidence" value="ECO:0007669"/>
    <property type="project" value="TreeGrafter"/>
</dbReference>
<sequence>MSVQEENLDDVISSLIDVDEEEETATPQPITEKDYQKEELTGEPVVLTERAARQLEKIKQQEEMDDNLYLRVAVDGGGCSGLSYKLGLDYRTDEDNVYESHGVEIIVAPKHLMYLEGMQIDYPDGLDARGFTFDNPNAVENCGCGTSFAI</sequence>
<name>A0A9X2L3E1_9BACT</name>
<dbReference type="Gene3D" id="2.60.300.12">
    <property type="entry name" value="HesB-like domain"/>
    <property type="match status" value="1"/>
</dbReference>
<dbReference type="PANTHER" id="PTHR43011:SF1">
    <property type="entry name" value="IRON-SULFUR CLUSTER ASSEMBLY 2 HOMOLOG, MITOCHONDRIAL"/>
    <property type="match status" value="1"/>
</dbReference>